<reference evidence="1 2" key="1">
    <citation type="submission" date="2015-07" db="EMBL/GenBank/DDBJ databases">
        <title>The genome of Melipona quadrifasciata.</title>
        <authorList>
            <person name="Pan H."/>
            <person name="Kapheim K."/>
        </authorList>
    </citation>
    <scope>NUCLEOTIDE SEQUENCE [LARGE SCALE GENOMIC DNA]</scope>
    <source>
        <strain evidence="1">0111107301</strain>
        <tissue evidence="1">Whole body</tissue>
    </source>
</reference>
<dbReference type="AlphaFoldDB" id="A0A0M9A4R8"/>
<accession>A0A0M9A4R8</accession>
<protein>
    <submittedName>
        <fullName evidence="1">Uncharacterized protein</fullName>
    </submittedName>
</protein>
<proteinExistence type="predicted"/>
<organism evidence="1 2">
    <name type="scientific">Melipona quadrifasciata</name>
    <dbReference type="NCBI Taxonomy" id="166423"/>
    <lineage>
        <taxon>Eukaryota</taxon>
        <taxon>Metazoa</taxon>
        <taxon>Ecdysozoa</taxon>
        <taxon>Arthropoda</taxon>
        <taxon>Hexapoda</taxon>
        <taxon>Insecta</taxon>
        <taxon>Pterygota</taxon>
        <taxon>Neoptera</taxon>
        <taxon>Endopterygota</taxon>
        <taxon>Hymenoptera</taxon>
        <taxon>Apocrita</taxon>
        <taxon>Aculeata</taxon>
        <taxon>Apoidea</taxon>
        <taxon>Anthophila</taxon>
        <taxon>Apidae</taxon>
        <taxon>Melipona</taxon>
    </lineage>
</organism>
<dbReference type="Proteomes" id="UP000053105">
    <property type="component" value="Unassembled WGS sequence"/>
</dbReference>
<evidence type="ECO:0000313" key="1">
    <source>
        <dbReference type="EMBL" id="KOX77215.1"/>
    </source>
</evidence>
<gene>
    <name evidence="1" type="ORF">WN51_10305</name>
</gene>
<name>A0A0M9A4R8_9HYME</name>
<keyword evidence="2" id="KW-1185">Reference proteome</keyword>
<evidence type="ECO:0000313" key="2">
    <source>
        <dbReference type="Proteomes" id="UP000053105"/>
    </source>
</evidence>
<sequence>MESQKRATSPSFSRFHFRYRVIASYSQEFNFARFSLADRVKGGKSTGDHPVQFSAIRSWTAGRLSCGRGGERRGAGVSIDRN</sequence>
<dbReference type="EMBL" id="KQ435735">
    <property type="protein sequence ID" value="KOX77215.1"/>
    <property type="molecule type" value="Genomic_DNA"/>
</dbReference>